<comment type="function">
    <text evidence="10 12">F(1)F(0) ATP synthase produces ATP from ADP in the presence of a proton or sodium gradient. F-type ATPases consist of two structural domains, F(1) containing the extramembraneous catalytic core and F(0) containing the membrane proton channel, linked together by a central stalk and a peripheral stalk. During catalysis, ATP synthesis in the catalytic domain of F(1) is coupled via a rotary mechanism of the central stalk subunits to proton translocation.</text>
</comment>
<keyword evidence="4 12" id="KW-0812">Transmembrane</keyword>
<evidence type="ECO:0000256" key="3">
    <source>
        <dbReference type="ARBA" id="ARBA00022547"/>
    </source>
</evidence>
<dbReference type="AlphaFoldDB" id="A0A1J5IX46"/>
<dbReference type="InterPro" id="IPR005864">
    <property type="entry name" value="ATP_synth_F0_bsu_bac"/>
</dbReference>
<dbReference type="NCBIfam" id="TIGR01144">
    <property type="entry name" value="ATP_synt_b"/>
    <property type="match status" value="1"/>
</dbReference>
<dbReference type="GO" id="GO:0012505">
    <property type="term" value="C:endomembrane system"/>
    <property type="evidence" value="ECO:0007669"/>
    <property type="project" value="UniProtKB-SubCell"/>
</dbReference>
<keyword evidence="2 12" id="KW-0813">Transport</keyword>
<organism evidence="15 16">
    <name type="scientific">Candidatus Wirthbacteria bacterium CG2_30_54_11</name>
    <dbReference type="NCBI Taxonomy" id="1817892"/>
    <lineage>
        <taxon>Bacteria</taxon>
        <taxon>Candidatus Wirthbacteria</taxon>
    </lineage>
</organism>
<evidence type="ECO:0000256" key="12">
    <source>
        <dbReference type="HAMAP-Rule" id="MF_01398"/>
    </source>
</evidence>
<evidence type="ECO:0000256" key="7">
    <source>
        <dbReference type="ARBA" id="ARBA00023065"/>
    </source>
</evidence>
<keyword evidence="7 12" id="KW-0406">Ion transport</keyword>
<sequence length="167" mass="19179">MKNMEKLGINPILILTQVFNFFVLMFLLKKFLYKPVLAMLDKRRVDAERTVQLKQELEKQKESADKEKEAAVLEGRREADRIMKDAQTKGEGLAKQMEEKAKSQSEDIVNRGQEQLKMQEQEIRTKLSGEVSRTALEAAQTVLQDSLTEAQKKKVLEESVKRFAAHA</sequence>
<dbReference type="GO" id="GO:0005886">
    <property type="term" value="C:plasma membrane"/>
    <property type="evidence" value="ECO:0007669"/>
    <property type="project" value="UniProtKB-SubCell"/>
</dbReference>
<evidence type="ECO:0000256" key="13">
    <source>
        <dbReference type="RuleBase" id="RU003848"/>
    </source>
</evidence>
<dbReference type="InterPro" id="IPR028987">
    <property type="entry name" value="ATP_synth_B-like_membr_sf"/>
</dbReference>
<evidence type="ECO:0000256" key="11">
    <source>
        <dbReference type="ARBA" id="ARBA00037847"/>
    </source>
</evidence>
<dbReference type="EMBL" id="MNZT01000101">
    <property type="protein sequence ID" value="OIP95824.1"/>
    <property type="molecule type" value="Genomic_DNA"/>
</dbReference>
<evidence type="ECO:0000256" key="4">
    <source>
        <dbReference type="ARBA" id="ARBA00022692"/>
    </source>
</evidence>
<dbReference type="STRING" id="1817892.AUK40_05675"/>
<dbReference type="CDD" id="cd06503">
    <property type="entry name" value="ATP-synt_Fo_b"/>
    <property type="match status" value="1"/>
</dbReference>
<dbReference type="HAMAP" id="MF_01398">
    <property type="entry name" value="ATP_synth_b_bprime"/>
    <property type="match status" value="1"/>
</dbReference>
<dbReference type="InterPro" id="IPR050059">
    <property type="entry name" value="ATP_synthase_B_chain"/>
</dbReference>
<feature type="region of interest" description="Disordered" evidence="14">
    <location>
        <begin position="57"/>
        <end position="81"/>
    </location>
</feature>
<evidence type="ECO:0000256" key="8">
    <source>
        <dbReference type="ARBA" id="ARBA00023136"/>
    </source>
</evidence>
<feature type="compositionally biased region" description="Basic and acidic residues" evidence="14">
    <location>
        <begin position="96"/>
        <end position="107"/>
    </location>
</feature>
<dbReference type="GO" id="GO:0046933">
    <property type="term" value="F:proton-transporting ATP synthase activity, rotational mechanism"/>
    <property type="evidence" value="ECO:0007669"/>
    <property type="project" value="UniProtKB-UniRule"/>
</dbReference>
<evidence type="ECO:0000313" key="16">
    <source>
        <dbReference type="Proteomes" id="UP000183245"/>
    </source>
</evidence>
<keyword evidence="8 12" id="KW-0472">Membrane</keyword>
<evidence type="ECO:0000313" key="15">
    <source>
        <dbReference type="EMBL" id="OIP95824.1"/>
    </source>
</evidence>
<proteinExistence type="inferred from homology"/>
<evidence type="ECO:0000256" key="9">
    <source>
        <dbReference type="ARBA" id="ARBA00023310"/>
    </source>
</evidence>
<keyword evidence="3 12" id="KW-0138">CF(0)</keyword>
<gene>
    <name evidence="12" type="primary">atpF</name>
    <name evidence="15" type="ORF">AUK40_05675</name>
</gene>
<reference evidence="15 16" key="1">
    <citation type="journal article" date="2016" name="Environ. Microbiol.">
        <title>Genomic resolution of a cold subsurface aquifer community provides metabolic insights for novel microbes adapted to high CO concentrations.</title>
        <authorList>
            <person name="Probst A.J."/>
            <person name="Castelle C.J."/>
            <person name="Singh A."/>
            <person name="Brown C.T."/>
            <person name="Anantharaman K."/>
            <person name="Sharon I."/>
            <person name="Hug L.A."/>
            <person name="Burstein D."/>
            <person name="Emerson J.B."/>
            <person name="Thomas B.C."/>
            <person name="Banfield J.F."/>
        </authorList>
    </citation>
    <scope>NUCLEOTIDE SEQUENCE [LARGE SCALE GENOMIC DNA]</scope>
    <source>
        <strain evidence="15">CG2_30_54_11</strain>
    </source>
</reference>
<keyword evidence="6 12" id="KW-1133">Transmembrane helix</keyword>
<dbReference type="GO" id="GO:0046961">
    <property type="term" value="F:proton-transporting ATPase activity, rotational mechanism"/>
    <property type="evidence" value="ECO:0007669"/>
    <property type="project" value="TreeGrafter"/>
</dbReference>
<dbReference type="PANTHER" id="PTHR33445">
    <property type="entry name" value="ATP SYNTHASE SUBUNIT B', CHLOROPLASTIC"/>
    <property type="match status" value="1"/>
</dbReference>
<dbReference type="InterPro" id="IPR002146">
    <property type="entry name" value="ATP_synth_b/b'su_bac/chlpt"/>
</dbReference>
<comment type="caution">
    <text evidence="15">The sequence shown here is derived from an EMBL/GenBank/DDBJ whole genome shotgun (WGS) entry which is preliminary data.</text>
</comment>
<evidence type="ECO:0000256" key="1">
    <source>
        <dbReference type="ARBA" id="ARBA00005513"/>
    </source>
</evidence>
<accession>A0A1J5IX46</accession>
<dbReference type="SUPFAM" id="SSF81573">
    <property type="entry name" value="F1F0 ATP synthase subunit B, membrane domain"/>
    <property type="match status" value="1"/>
</dbReference>
<evidence type="ECO:0000256" key="6">
    <source>
        <dbReference type="ARBA" id="ARBA00022989"/>
    </source>
</evidence>
<keyword evidence="5 12" id="KW-0375">Hydrogen ion transport</keyword>
<feature type="region of interest" description="Disordered" evidence="14">
    <location>
        <begin position="88"/>
        <end position="107"/>
    </location>
</feature>
<dbReference type="GO" id="GO:0045259">
    <property type="term" value="C:proton-transporting ATP synthase complex"/>
    <property type="evidence" value="ECO:0007669"/>
    <property type="project" value="UniProtKB-KW"/>
</dbReference>
<comment type="similarity">
    <text evidence="1 12 13">Belongs to the ATPase B chain family.</text>
</comment>
<feature type="transmembrane region" description="Helical" evidence="12">
    <location>
        <begin position="12"/>
        <end position="33"/>
    </location>
</feature>
<evidence type="ECO:0000256" key="2">
    <source>
        <dbReference type="ARBA" id="ARBA00022448"/>
    </source>
</evidence>
<protein>
    <recommendedName>
        <fullName evidence="12">ATP synthase subunit b</fullName>
    </recommendedName>
    <alternativeName>
        <fullName evidence="12">ATP synthase F(0) sector subunit b</fullName>
    </alternativeName>
    <alternativeName>
        <fullName evidence="12">ATPase subunit I</fullName>
    </alternativeName>
    <alternativeName>
        <fullName evidence="12">F-type ATPase subunit b</fullName>
        <shortName evidence="12">F-ATPase subunit b</shortName>
    </alternativeName>
</protein>
<evidence type="ECO:0000256" key="10">
    <source>
        <dbReference type="ARBA" id="ARBA00025198"/>
    </source>
</evidence>
<dbReference type="Pfam" id="PF00430">
    <property type="entry name" value="ATP-synt_B"/>
    <property type="match status" value="1"/>
</dbReference>
<dbReference type="PANTHER" id="PTHR33445:SF2">
    <property type="entry name" value="ATP SYNTHASE SUBUNIT B', CHLOROPLASTIC"/>
    <property type="match status" value="1"/>
</dbReference>
<evidence type="ECO:0000256" key="14">
    <source>
        <dbReference type="SAM" id="MobiDB-lite"/>
    </source>
</evidence>
<comment type="subunit">
    <text evidence="12">F-type ATPases have 2 components, F(1) - the catalytic core - and F(0) - the membrane proton channel. F(1) has five subunits: alpha(3), beta(3), gamma(1), delta(1), epsilon(1). F(0) has three main subunits: a(1), b(2) and c(10-14). The alpha and beta chains form an alternating ring which encloses part of the gamma chain. F(1) is attached to F(0) by a central stalk formed by the gamma and epsilon chains, while a peripheral stalk is formed by the delta and b chains.</text>
</comment>
<dbReference type="Proteomes" id="UP000183245">
    <property type="component" value="Unassembled WGS sequence"/>
</dbReference>
<keyword evidence="9 12" id="KW-0066">ATP synthesis</keyword>
<keyword evidence="12" id="KW-1003">Cell membrane</keyword>
<comment type="subcellular location">
    <subcellularLocation>
        <location evidence="12">Cell membrane</location>
        <topology evidence="12">Single-pass membrane protein</topology>
    </subcellularLocation>
    <subcellularLocation>
        <location evidence="11">Endomembrane system</location>
        <topology evidence="11">Single-pass membrane protein</topology>
    </subcellularLocation>
</comment>
<evidence type="ECO:0000256" key="5">
    <source>
        <dbReference type="ARBA" id="ARBA00022781"/>
    </source>
</evidence>
<comment type="function">
    <text evidence="12">Component of the F(0) channel, it forms part of the peripheral stalk, linking F(1) to F(0).</text>
</comment>
<name>A0A1J5IX46_9BACT</name>